<evidence type="ECO:0000313" key="1">
    <source>
        <dbReference type="EMBL" id="KAF2880139.1"/>
    </source>
</evidence>
<evidence type="ECO:0000313" key="2">
    <source>
        <dbReference type="Proteomes" id="UP000801492"/>
    </source>
</evidence>
<comment type="caution">
    <text evidence="1">The sequence shown here is derived from an EMBL/GenBank/DDBJ whole genome shotgun (WGS) entry which is preliminary data.</text>
</comment>
<reference evidence="1" key="1">
    <citation type="submission" date="2019-08" db="EMBL/GenBank/DDBJ databases">
        <title>The genome of the North American firefly Photinus pyralis.</title>
        <authorList>
            <consortium name="Photinus pyralis genome working group"/>
            <person name="Fallon T.R."/>
            <person name="Sander Lower S.E."/>
            <person name="Weng J.-K."/>
        </authorList>
    </citation>
    <scope>NUCLEOTIDE SEQUENCE</scope>
    <source>
        <strain evidence="1">TRF0915ILg1</strain>
        <tissue evidence="1">Whole body</tissue>
    </source>
</reference>
<organism evidence="1 2">
    <name type="scientific">Ignelater luminosus</name>
    <name type="common">Cucubano</name>
    <name type="synonym">Pyrophorus luminosus</name>
    <dbReference type="NCBI Taxonomy" id="2038154"/>
    <lineage>
        <taxon>Eukaryota</taxon>
        <taxon>Metazoa</taxon>
        <taxon>Ecdysozoa</taxon>
        <taxon>Arthropoda</taxon>
        <taxon>Hexapoda</taxon>
        <taxon>Insecta</taxon>
        <taxon>Pterygota</taxon>
        <taxon>Neoptera</taxon>
        <taxon>Endopterygota</taxon>
        <taxon>Coleoptera</taxon>
        <taxon>Polyphaga</taxon>
        <taxon>Elateriformia</taxon>
        <taxon>Elateroidea</taxon>
        <taxon>Elateridae</taxon>
        <taxon>Agrypninae</taxon>
        <taxon>Pyrophorini</taxon>
        <taxon>Ignelater</taxon>
    </lineage>
</organism>
<name>A0A8K0FZH5_IGNLU</name>
<gene>
    <name evidence="1" type="ORF">ILUMI_26038</name>
</gene>
<dbReference type="EMBL" id="VTPC01091020">
    <property type="protein sequence ID" value="KAF2880139.1"/>
    <property type="molecule type" value="Genomic_DNA"/>
</dbReference>
<dbReference type="AlphaFoldDB" id="A0A8K0FZH5"/>
<keyword evidence="2" id="KW-1185">Reference proteome</keyword>
<sequence>MFSLIFRFCFVIYMITFEGFGSISKDSGKTYYYRGTCDGGTQVRLIASGCQCHEEKAYNIMCKVTKPNCYPECYDKNTEEEVCLIKPGIKDSIPTFGAKSCRQKGK</sequence>
<dbReference type="Proteomes" id="UP000801492">
    <property type="component" value="Unassembled WGS sequence"/>
</dbReference>
<accession>A0A8K0FZH5</accession>
<protein>
    <submittedName>
        <fullName evidence="1">Uncharacterized protein</fullName>
    </submittedName>
</protein>
<proteinExistence type="predicted"/>